<dbReference type="HOGENOM" id="CLU_164741_0_0_5"/>
<evidence type="ECO:0000259" key="3">
    <source>
        <dbReference type="PROSITE" id="PS50894"/>
    </source>
</evidence>
<dbReference type="KEGG" id="cid:P73_0237"/>
<dbReference type="GO" id="GO:0004672">
    <property type="term" value="F:protein kinase activity"/>
    <property type="evidence" value="ECO:0007669"/>
    <property type="project" value="UniProtKB-ARBA"/>
</dbReference>
<keyword evidence="5" id="KW-1185">Reference proteome</keyword>
<gene>
    <name evidence="4" type="ORF">P73_0237</name>
</gene>
<dbReference type="InterPro" id="IPR036641">
    <property type="entry name" value="HPT_dom_sf"/>
</dbReference>
<dbReference type="RefSeq" id="WP_043868107.1">
    <property type="nucleotide sequence ID" value="NZ_CP004393.1"/>
</dbReference>
<keyword evidence="1" id="KW-0902">Two-component regulatory system</keyword>
<feature type="domain" description="HPt" evidence="3">
    <location>
        <begin position="12"/>
        <end position="106"/>
    </location>
</feature>
<evidence type="ECO:0000313" key="5">
    <source>
        <dbReference type="Proteomes" id="UP000031521"/>
    </source>
</evidence>
<reference evidence="4 5" key="1">
    <citation type="journal article" date="2014" name="Int. J. Syst. Evol. Microbiol.">
        <title>Celeribacter indicus sp. nov., a polycyclic aromatic hydrocarbon-degrading bacterium from deep-sea sediment and reclassification of Huaishuia halophila as Celeribacter halophilus comb. nov.</title>
        <authorList>
            <person name="Lai Q."/>
            <person name="Cao J."/>
            <person name="Yuan J."/>
            <person name="Li F."/>
            <person name="Shao Z."/>
        </authorList>
    </citation>
    <scope>NUCLEOTIDE SEQUENCE [LARGE SCALE GENOMIC DNA]</scope>
    <source>
        <strain evidence="4">P73</strain>
    </source>
</reference>
<dbReference type="EMBL" id="CP004393">
    <property type="protein sequence ID" value="AJE44952.1"/>
    <property type="molecule type" value="Genomic_DNA"/>
</dbReference>
<sequence>MIDWDRVNELKAEVGTEDFREVVTLFLEEVDEVIDRLKSRPDSTRFEQDLHFLKSSSLNLGFATFSGLCRDGERAAREGQTAAVDLPELIAAYLSSRSEFLARVNG</sequence>
<name>A0A0B5DXG5_9RHOB</name>
<evidence type="ECO:0000313" key="4">
    <source>
        <dbReference type="EMBL" id="AJE44952.1"/>
    </source>
</evidence>
<feature type="modified residue" description="Phosphohistidine" evidence="2">
    <location>
        <position position="51"/>
    </location>
</feature>
<organism evidence="4 5">
    <name type="scientific">Celeribacter indicus</name>
    <dbReference type="NCBI Taxonomy" id="1208324"/>
    <lineage>
        <taxon>Bacteria</taxon>
        <taxon>Pseudomonadati</taxon>
        <taxon>Pseudomonadota</taxon>
        <taxon>Alphaproteobacteria</taxon>
        <taxon>Rhodobacterales</taxon>
        <taxon>Roseobacteraceae</taxon>
        <taxon>Celeribacter</taxon>
    </lineage>
</organism>
<dbReference type="AlphaFoldDB" id="A0A0B5DXG5"/>
<dbReference type="GO" id="GO:0000160">
    <property type="term" value="P:phosphorelay signal transduction system"/>
    <property type="evidence" value="ECO:0007669"/>
    <property type="project" value="UniProtKB-KW"/>
</dbReference>
<dbReference type="Gene3D" id="1.20.120.160">
    <property type="entry name" value="HPT domain"/>
    <property type="match status" value="1"/>
</dbReference>
<dbReference type="PROSITE" id="PS50894">
    <property type="entry name" value="HPT"/>
    <property type="match status" value="1"/>
</dbReference>
<protein>
    <submittedName>
        <fullName evidence="4">Hpt protein</fullName>
    </submittedName>
</protein>
<dbReference type="OrthoDB" id="7867809at2"/>
<dbReference type="STRING" id="1208324.P73_0237"/>
<accession>A0A0B5DXG5</accession>
<evidence type="ECO:0000256" key="2">
    <source>
        <dbReference type="PROSITE-ProRule" id="PRU00110"/>
    </source>
</evidence>
<evidence type="ECO:0000256" key="1">
    <source>
        <dbReference type="ARBA" id="ARBA00023012"/>
    </source>
</evidence>
<dbReference type="InterPro" id="IPR008207">
    <property type="entry name" value="Sig_transdc_His_kin_Hpt_dom"/>
</dbReference>
<dbReference type="Pfam" id="PF01627">
    <property type="entry name" value="Hpt"/>
    <property type="match status" value="1"/>
</dbReference>
<proteinExistence type="predicted"/>
<dbReference type="SUPFAM" id="SSF47226">
    <property type="entry name" value="Histidine-containing phosphotransfer domain, HPT domain"/>
    <property type="match status" value="1"/>
</dbReference>
<dbReference type="Proteomes" id="UP000031521">
    <property type="component" value="Chromosome"/>
</dbReference>
<keyword evidence="2" id="KW-0597">Phosphoprotein</keyword>